<dbReference type="GO" id="GO:0000976">
    <property type="term" value="F:transcription cis-regulatory region binding"/>
    <property type="evidence" value="ECO:0007669"/>
    <property type="project" value="TreeGrafter"/>
</dbReference>
<dbReference type="GO" id="GO:0003700">
    <property type="term" value="F:DNA-binding transcription factor activity"/>
    <property type="evidence" value="ECO:0007669"/>
    <property type="project" value="TreeGrafter"/>
</dbReference>
<evidence type="ECO:0000313" key="4">
    <source>
        <dbReference type="EMBL" id="SLN75679.1"/>
    </source>
</evidence>
<evidence type="ECO:0000256" key="2">
    <source>
        <dbReference type="PROSITE-ProRule" id="PRU00335"/>
    </source>
</evidence>
<evidence type="ECO:0000313" key="5">
    <source>
        <dbReference type="Proteomes" id="UP000193200"/>
    </source>
</evidence>
<feature type="domain" description="HTH tetR-type" evidence="3">
    <location>
        <begin position="33"/>
        <end position="93"/>
    </location>
</feature>
<dbReference type="PANTHER" id="PTHR30055">
    <property type="entry name" value="HTH-TYPE TRANSCRIPTIONAL REGULATOR RUTR"/>
    <property type="match status" value="1"/>
</dbReference>
<proteinExistence type="predicted"/>
<dbReference type="InterPro" id="IPR036271">
    <property type="entry name" value="Tet_transcr_reg_TetR-rel_C_sf"/>
</dbReference>
<protein>
    <submittedName>
        <fullName evidence="4">Bacterial regulatory proteins, tetR family</fullName>
    </submittedName>
</protein>
<dbReference type="Gene3D" id="1.10.357.10">
    <property type="entry name" value="Tetracycline Repressor, domain 2"/>
    <property type="match status" value="1"/>
</dbReference>
<accession>A0A1Y5TX63</accession>
<organism evidence="4 5">
    <name type="scientific">Oceanibacterium hippocampi</name>
    <dbReference type="NCBI Taxonomy" id="745714"/>
    <lineage>
        <taxon>Bacteria</taxon>
        <taxon>Pseudomonadati</taxon>
        <taxon>Pseudomonadota</taxon>
        <taxon>Alphaproteobacteria</taxon>
        <taxon>Sneathiellales</taxon>
        <taxon>Sneathiellaceae</taxon>
        <taxon>Oceanibacterium</taxon>
    </lineage>
</organism>
<gene>
    <name evidence="4" type="ORF">OCH7691_03920</name>
</gene>
<dbReference type="InParanoid" id="A0A1Y5TX63"/>
<reference evidence="4 5" key="1">
    <citation type="submission" date="2017-03" db="EMBL/GenBank/DDBJ databases">
        <authorList>
            <person name="Afonso C.L."/>
            <person name="Miller P.J."/>
            <person name="Scott M.A."/>
            <person name="Spackman E."/>
            <person name="Goraichik I."/>
            <person name="Dimitrov K.M."/>
            <person name="Suarez D.L."/>
            <person name="Swayne D.E."/>
        </authorList>
    </citation>
    <scope>NUCLEOTIDE SEQUENCE [LARGE SCALE GENOMIC DNA]</scope>
    <source>
        <strain evidence="4 5">CECT 7691</strain>
    </source>
</reference>
<dbReference type="Pfam" id="PF00440">
    <property type="entry name" value="TetR_N"/>
    <property type="match status" value="1"/>
</dbReference>
<dbReference type="Gene3D" id="1.10.10.60">
    <property type="entry name" value="Homeodomain-like"/>
    <property type="match status" value="1"/>
</dbReference>
<name>A0A1Y5TX63_9PROT</name>
<dbReference type="SUPFAM" id="SSF48498">
    <property type="entry name" value="Tetracyclin repressor-like, C-terminal domain"/>
    <property type="match status" value="1"/>
</dbReference>
<dbReference type="SUPFAM" id="SSF46689">
    <property type="entry name" value="Homeodomain-like"/>
    <property type="match status" value="1"/>
</dbReference>
<evidence type="ECO:0000259" key="3">
    <source>
        <dbReference type="PROSITE" id="PS50977"/>
    </source>
</evidence>
<dbReference type="EMBL" id="FWFR01000004">
    <property type="protein sequence ID" value="SLN75679.1"/>
    <property type="molecule type" value="Genomic_DNA"/>
</dbReference>
<dbReference type="InterPro" id="IPR050109">
    <property type="entry name" value="HTH-type_TetR-like_transc_reg"/>
</dbReference>
<sequence>MVTKIQRSDIPVFYLPDLLRERADNARSLPKRARTRLGLIAATAAEMDRVGYEKLTIEKIVEHARVARGTFYLYFPNRSDAAIAVSRAFTALMRRYRPRARPGDSAFQTIYRMNRFYVACYARNARIRVGHEALMHERPELSRSMDFLNHRWAKVVLRDLSRRIDAPPALLDKPQSILAVRAIIGMADELLREIFVRASPRLVNVARDEENVAEVLTTLWFRALYGAQPPEAKEILPSALPGNRVRRSKP</sequence>
<dbReference type="Proteomes" id="UP000193200">
    <property type="component" value="Unassembled WGS sequence"/>
</dbReference>
<dbReference type="InterPro" id="IPR001647">
    <property type="entry name" value="HTH_TetR"/>
</dbReference>
<dbReference type="AlphaFoldDB" id="A0A1Y5TX63"/>
<evidence type="ECO:0000256" key="1">
    <source>
        <dbReference type="ARBA" id="ARBA00023125"/>
    </source>
</evidence>
<dbReference type="PANTHER" id="PTHR30055:SF226">
    <property type="entry name" value="HTH-TYPE TRANSCRIPTIONAL REGULATOR PKSA"/>
    <property type="match status" value="1"/>
</dbReference>
<feature type="DNA-binding region" description="H-T-H motif" evidence="2">
    <location>
        <begin position="56"/>
        <end position="75"/>
    </location>
</feature>
<keyword evidence="5" id="KW-1185">Reference proteome</keyword>
<dbReference type="InterPro" id="IPR009057">
    <property type="entry name" value="Homeodomain-like_sf"/>
</dbReference>
<dbReference type="PROSITE" id="PS50977">
    <property type="entry name" value="HTH_TETR_2"/>
    <property type="match status" value="1"/>
</dbReference>
<keyword evidence="1 2" id="KW-0238">DNA-binding</keyword>